<evidence type="ECO:0000313" key="2">
    <source>
        <dbReference type="EMBL" id="VVC28305.1"/>
    </source>
</evidence>
<name>A0A5E4M9V9_9HEMI</name>
<sequence>MNYTVFVPTVTNIAIFKQDILDSFSLKAQKYVIYTDFNKAFDQIDRNLLVLKLKITFCSNDPLLSWFVSCPSNRLQIVNNTNFLSTPIKASSGLPQGDHISPLLFLLYINDISTVLKHSNILLFADDAKMYKTVTSINDTLDLQSDLNYFCD</sequence>
<dbReference type="InterPro" id="IPR043502">
    <property type="entry name" value="DNA/RNA_pol_sf"/>
</dbReference>
<organism evidence="2 3">
    <name type="scientific">Cinara cedri</name>
    <dbReference type="NCBI Taxonomy" id="506608"/>
    <lineage>
        <taxon>Eukaryota</taxon>
        <taxon>Metazoa</taxon>
        <taxon>Ecdysozoa</taxon>
        <taxon>Arthropoda</taxon>
        <taxon>Hexapoda</taxon>
        <taxon>Insecta</taxon>
        <taxon>Pterygota</taxon>
        <taxon>Neoptera</taxon>
        <taxon>Paraneoptera</taxon>
        <taxon>Hemiptera</taxon>
        <taxon>Sternorrhyncha</taxon>
        <taxon>Aphidomorpha</taxon>
        <taxon>Aphidoidea</taxon>
        <taxon>Aphididae</taxon>
        <taxon>Lachninae</taxon>
        <taxon>Cinara</taxon>
    </lineage>
</organism>
<keyword evidence="3" id="KW-1185">Reference proteome</keyword>
<reference evidence="2 3" key="1">
    <citation type="submission" date="2019-08" db="EMBL/GenBank/DDBJ databases">
        <authorList>
            <person name="Alioto T."/>
            <person name="Alioto T."/>
            <person name="Gomez Garrido J."/>
        </authorList>
    </citation>
    <scope>NUCLEOTIDE SEQUENCE [LARGE SCALE GENOMIC DNA]</scope>
</reference>
<proteinExistence type="predicted"/>
<dbReference type="PANTHER" id="PTHR33332">
    <property type="entry name" value="REVERSE TRANSCRIPTASE DOMAIN-CONTAINING PROTEIN"/>
    <property type="match status" value="1"/>
</dbReference>
<evidence type="ECO:0000259" key="1">
    <source>
        <dbReference type="PROSITE" id="PS50878"/>
    </source>
</evidence>
<dbReference type="PROSITE" id="PS50878">
    <property type="entry name" value="RT_POL"/>
    <property type="match status" value="1"/>
</dbReference>
<dbReference type="SUPFAM" id="SSF56672">
    <property type="entry name" value="DNA/RNA polymerases"/>
    <property type="match status" value="1"/>
</dbReference>
<evidence type="ECO:0000313" key="3">
    <source>
        <dbReference type="Proteomes" id="UP000325440"/>
    </source>
</evidence>
<dbReference type="EMBL" id="CABPRJ010000479">
    <property type="protein sequence ID" value="VVC28305.1"/>
    <property type="molecule type" value="Genomic_DNA"/>
</dbReference>
<dbReference type="OrthoDB" id="6629238at2759"/>
<dbReference type="Pfam" id="PF00078">
    <property type="entry name" value="RVT_1"/>
    <property type="match status" value="1"/>
</dbReference>
<dbReference type="GO" id="GO:0003964">
    <property type="term" value="F:RNA-directed DNA polymerase activity"/>
    <property type="evidence" value="ECO:0007669"/>
    <property type="project" value="UniProtKB-KW"/>
</dbReference>
<dbReference type="AlphaFoldDB" id="A0A5E4M9V9"/>
<keyword evidence="2" id="KW-0808">Transferase</keyword>
<accession>A0A5E4M9V9</accession>
<keyword evidence="2" id="KW-0548">Nucleotidyltransferase</keyword>
<protein>
    <submittedName>
        <fullName evidence="2">Reverse transcriptase domain</fullName>
    </submittedName>
</protein>
<feature type="domain" description="Reverse transcriptase" evidence="1">
    <location>
        <begin position="1"/>
        <end position="152"/>
    </location>
</feature>
<dbReference type="InterPro" id="IPR000477">
    <property type="entry name" value="RT_dom"/>
</dbReference>
<keyword evidence="2" id="KW-0695">RNA-directed DNA polymerase</keyword>
<dbReference type="Proteomes" id="UP000325440">
    <property type="component" value="Unassembled WGS sequence"/>
</dbReference>
<gene>
    <name evidence="2" type="ORF">CINCED_3A014487</name>
</gene>